<proteinExistence type="predicted"/>
<dbReference type="RefSeq" id="WP_239681531.1">
    <property type="nucleotide sequence ID" value="NZ_BPRF01000012.1"/>
</dbReference>
<evidence type="ECO:0000313" key="1">
    <source>
        <dbReference type="EMBL" id="MBA8912303.1"/>
    </source>
</evidence>
<gene>
    <name evidence="1" type="ORF">HNR51_001371</name>
</gene>
<dbReference type="EMBL" id="JACJIB010000002">
    <property type="protein sequence ID" value="MBA8912303.1"/>
    <property type="molecule type" value="Genomic_DNA"/>
</dbReference>
<accession>A0AA40S0N9</accession>
<keyword evidence="2" id="KW-1185">Reference proteome</keyword>
<dbReference type="AlphaFoldDB" id="A0AA40S0N9"/>
<reference evidence="1 2" key="1">
    <citation type="submission" date="2020-08" db="EMBL/GenBank/DDBJ databases">
        <title>Genomic Encyclopedia of Type Strains, Phase IV (KMG-IV): sequencing the most valuable type-strain genomes for metagenomic binning, comparative biology and taxonomic classification.</title>
        <authorList>
            <person name="Goeker M."/>
        </authorList>
    </citation>
    <scope>NUCLEOTIDE SEQUENCE [LARGE SCALE GENOMIC DNA]</scope>
    <source>
        <strain evidence="1 2">DSM 11490</strain>
    </source>
</reference>
<dbReference type="Proteomes" id="UP000543554">
    <property type="component" value="Unassembled WGS sequence"/>
</dbReference>
<name>A0AA40S0N9_9HYPH</name>
<evidence type="ECO:0000313" key="2">
    <source>
        <dbReference type="Proteomes" id="UP000543554"/>
    </source>
</evidence>
<organism evidence="1 2">
    <name type="scientific">Methylorubrum thiocyanatum</name>
    <dbReference type="NCBI Taxonomy" id="47958"/>
    <lineage>
        <taxon>Bacteria</taxon>
        <taxon>Pseudomonadati</taxon>
        <taxon>Pseudomonadota</taxon>
        <taxon>Alphaproteobacteria</taxon>
        <taxon>Hyphomicrobiales</taxon>
        <taxon>Methylobacteriaceae</taxon>
        <taxon>Methylorubrum</taxon>
    </lineage>
</organism>
<protein>
    <submittedName>
        <fullName evidence="1">Uncharacterized protein</fullName>
    </submittedName>
</protein>
<comment type="caution">
    <text evidence="1">The sequence shown here is derived from an EMBL/GenBank/DDBJ whole genome shotgun (WGS) entry which is preliminary data.</text>
</comment>
<sequence length="51" mass="5604">MILHPTPKARAAACERGRMRLERATMLPELAHSVPGTTLATLRPNKIQPVT</sequence>